<feature type="domain" description="RNA polymerase sigma-70 region 2" evidence="5">
    <location>
        <begin position="77"/>
        <end position="143"/>
    </location>
</feature>
<dbReference type="Pfam" id="PF04542">
    <property type="entry name" value="Sigma70_r2"/>
    <property type="match status" value="1"/>
</dbReference>
<dbReference type="Gene3D" id="1.10.10.10">
    <property type="entry name" value="Winged helix-like DNA-binding domain superfamily/Winged helix DNA-binding domain"/>
    <property type="match status" value="1"/>
</dbReference>
<dbReference type="Pfam" id="PF08281">
    <property type="entry name" value="Sigma70_r4_2"/>
    <property type="match status" value="1"/>
</dbReference>
<protein>
    <submittedName>
        <fullName evidence="7">ECF RNA polymerase sigma factor SigW</fullName>
    </submittedName>
</protein>
<keyword evidence="4" id="KW-0804">Transcription</keyword>
<organism evidence="7 8">
    <name type="scientific">Stieleria magnilauensis</name>
    <dbReference type="NCBI Taxonomy" id="2527963"/>
    <lineage>
        <taxon>Bacteria</taxon>
        <taxon>Pseudomonadati</taxon>
        <taxon>Planctomycetota</taxon>
        <taxon>Planctomycetia</taxon>
        <taxon>Pirellulales</taxon>
        <taxon>Pirellulaceae</taxon>
        <taxon>Stieleria</taxon>
    </lineage>
</organism>
<dbReference type="PANTHER" id="PTHR43133:SF51">
    <property type="entry name" value="RNA POLYMERASE SIGMA FACTOR"/>
    <property type="match status" value="1"/>
</dbReference>
<dbReference type="InterPro" id="IPR013325">
    <property type="entry name" value="RNA_pol_sigma_r2"/>
</dbReference>
<dbReference type="SUPFAM" id="SSF88659">
    <property type="entry name" value="Sigma3 and sigma4 domains of RNA polymerase sigma factors"/>
    <property type="match status" value="1"/>
</dbReference>
<evidence type="ECO:0000313" key="7">
    <source>
        <dbReference type="EMBL" id="QDV81199.1"/>
    </source>
</evidence>
<dbReference type="InterPro" id="IPR013249">
    <property type="entry name" value="RNA_pol_sigma70_r4_t2"/>
</dbReference>
<dbReference type="InterPro" id="IPR036388">
    <property type="entry name" value="WH-like_DNA-bd_sf"/>
</dbReference>
<accession>A0ABX5XH61</accession>
<proteinExistence type="inferred from homology"/>
<dbReference type="Proteomes" id="UP000318081">
    <property type="component" value="Chromosome"/>
</dbReference>
<evidence type="ECO:0000256" key="2">
    <source>
        <dbReference type="ARBA" id="ARBA00023015"/>
    </source>
</evidence>
<name>A0ABX5XH61_9BACT</name>
<dbReference type="PANTHER" id="PTHR43133">
    <property type="entry name" value="RNA POLYMERASE ECF-TYPE SIGMA FACTO"/>
    <property type="match status" value="1"/>
</dbReference>
<evidence type="ECO:0000259" key="5">
    <source>
        <dbReference type="Pfam" id="PF04542"/>
    </source>
</evidence>
<dbReference type="SUPFAM" id="SSF88946">
    <property type="entry name" value="Sigma2 domain of RNA polymerase sigma factors"/>
    <property type="match status" value="1"/>
</dbReference>
<keyword evidence="8" id="KW-1185">Reference proteome</keyword>
<dbReference type="Gene3D" id="1.10.1740.10">
    <property type="match status" value="1"/>
</dbReference>
<dbReference type="CDD" id="cd06171">
    <property type="entry name" value="Sigma70_r4"/>
    <property type="match status" value="1"/>
</dbReference>
<keyword evidence="2" id="KW-0805">Transcription regulation</keyword>
<comment type="similarity">
    <text evidence="1">Belongs to the sigma-70 factor family. ECF subfamily.</text>
</comment>
<dbReference type="InterPro" id="IPR013324">
    <property type="entry name" value="RNA_pol_sigma_r3/r4-like"/>
</dbReference>
<evidence type="ECO:0000259" key="6">
    <source>
        <dbReference type="Pfam" id="PF08281"/>
    </source>
</evidence>
<reference evidence="7 8" key="1">
    <citation type="submission" date="2019-02" db="EMBL/GenBank/DDBJ databases">
        <title>Deep-cultivation of Planctomycetes and their phenomic and genomic characterization uncovers novel biology.</title>
        <authorList>
            <person name="Wiegand S."/>
            <person name="Jogler M."/>
            <person name="Boedeker C."/>
            <person name="Pinto D."/>
            <person name="Vollmers J."/>
            <person name="Rivas-Marin E."/>
            <person name="Kohn T."/>
            <person name="Peeters S.H."/>
            <person name="Heuer A."/>
            <person name="Rast P."/>
            <person name="Oberbeckmann S."/>
            <person name="Bunk B."/>
            <person name="Jeske O."/>
            <person name="Meyerdierks A."/>
            <person name="Storesund J.E."/>
            <person name="Kallscheuer N."/>
            <person name="Luecker S."/>
            <person name="Lage O.M."/>
            <person name="Pohl T."/>
            <person name="Merkel B.J."/>
            <person name="Hornburger P."/>
            <person name="Mueller R.-W."/>
            <person name="Bruemmer F."/>
            <person name="Labrenz M."/>
            <person name="Spormann A.M."/>
            <person name="Op den Camp H."/>
            <person name="Overmann J."/>
            <person name="Amann R."/>
            <person name="Jetten M.S.M."/>
            <person name="Mascher T."/>
            <person name="Medema M.H."/>
            <person name="Devos D.P."/>
            <person name="Kaster A.-K."/>
            <person name="Ovreas L."/>
            <person name="Rohde M."/>
            <person name="Galperin M.Y."/>
            <person name="Jogler C."/>
        </authorList>
    </citation>
    <scope>NUCLEOTIDE SEQUENCE [LARGE SCALE GENOMIC DNA]</scope>
    <source>
        <strain evidence="7 8">TBK1r</strain>
    </source>
</reference>
<dbReference type="InterPro" id="IPR039425">
    <property type="entry name" value="RNA_pol_sigma-70-like"/>
</dbReference>
<dbReference type="EMBL" id="CP036432">
    <property type="protein sequence ID" value="QDV81199.1"/>
    <property type="molecule type" value="Genomic_DNA"/>
</dbReference>
<feature type="domain" description="RNA polymerase sigma factor 70 region 4 type 2" evidence="6">
    <location>
        <begin position="179"/>
        <end position="229"/>
    </location>
</feature>
<dbReference type="NCBIfam" id="TIGR02937">
    <property type="entry name" value="sigma70-ECF"/>
    <property type="match status" value="1"/>
</dbReference>
<dbReference type="InterPro" id="IPR007627">
    <property type="entry name" value="RNA_pol_sigma70_r2"/>
</dbReference>
<evidence type="ECO:0000313" key="8">
    <source>
        <dbReference type="Proteomes" id="UP000318081"/>
    </source>
</evidence>
<sequence length="240" mass="26792">MIGGGACGNAIPAGGADHRHGPGVYNSSGSFVVSDPTILGLAATKSGIDRLGVQREFQESELIDRALAGDRSAFAELVRQNQDRLFASMLQVTGSPEEAEEASQEAFIRAFVKLDTFQRNSQFFTWVYRIAFNSALTLRRKKKARVSLDQLREDNGMEMGGDDEGVDEPMLRDERVSLVRRAIDTLTEEHRKILVLREMDEFAYEEIAEILEISIGTVRSRLSRARRQLKLAIESIEKAE</sequence>
<evidence type="ECO:0000256" key="3">
    <source>
        <dbReference type="ARBA" id="ARBA00023082"/>
    </source>
</evidence>
<evidence type="ECO:0000256" key="4">
    <source>
        <dbReference type="ARBA" id="ARBA00023163"/>
    </source>
</evidence>
<keyword evidence="3" id="KW-0731">Sigma factor</keyword>
<gene>
    <name evidence="7" type="primary">sigW_1</name>
    <name evidence="7" type="ORF">TBK1r_01140</name>
</gene>
<dbReference type="InterPro" id="IPR014284">
    <property type="entry name" value="RNA_pol_sigma-70_dom"/>
</dbReference>
<evidence type="ECO:0000256" key="1">
    <source>
        <dbReference type="ARBA" id="ARBA00010641"/>
    </source>
</evidence>